<keyword evidence="2" id="KW-1185">Reference proteome</keyword>
<dbReference type="EMBL" id="LCTW02000014">
    <property type="protein sequence ID" value="KXX82432.1"/>
    <property type="molecule type" value="Genomic_DNA"/>
</dbReference>
<protein>
    <submittedName>
        <fullName evidence="1">Uncharacterized protein</fullName>
    </submittedName>
</protein>
<name>A0A175WFS5_9PEZI</name>
<evidence type="ECO:0000313" key="1">
    <source>
        <dbReference type="EMBL" id="KXX82432.1"/>
    </source>
</evidence>
<proteinExistence type="predicted"/>
<accession>A0A175WFS5</accession>
<sequence length="202" mass="23284">MVDTPLSSISVGATDNAMMALFQQFLQNQAQLIAAQASKRQLPLIEKIKRQEDFPAWRDKLIRVLQRYDLDKYVLTDWLDDRADVDDYLQAAVGDLKVWTILQGMGWKAIDLDPKKTFDKLTQYFEGGSIDGLVTLLQEFATIRRETFASMESFQARINYLKNRLQAEESAFKMPDDGYTWMTLKGIAHEYPDLYNRSVIAI</sequence>
<dbReference type="AlphaFoldDB" id="A0A175WFS5"/>
<organism evidence="1 2">
    <name type="scientific">Madurella mycetomatis</name>
    <dbReference type="NCBI Taxonomy" id="100816"/>
    <lineage>
        <taxon>Eukaryota</taxon>
        <taxon>Fungi</taxon>
        <taxon>Dikarya</taxon>
        <taxon>Ascomycota</taxon>
        <taxon>Pezizomycotina</taxon>
        <taxon>Sordariomycetes</taxon>
        <taxon>Sordariomycetidae</taxon>
        <taxon>Sordariales</taxon>
        <taxon>Sordariales incertae sedis</taxon>
        <taxon>Madurella</taxon>
    </lineage>
</organism>
<dbReference type="Proteomes" id="UP000078237">
    <property type="component" value="Unassembled WGS sequence"/>
</dbReference>
<evidence type="ECO:0000313" key="2">
    <source>
        <dbReference type="Proteomes" id="UP000078237"/>
    </source>
</evidence>
<reference evidence="1 2" key="1">
    <citation type="journal article" date="2016" name="Genome Announc.">
        <title>Genome Sequence of Madurella mycetomatis mm55, Isolated from a Human Mycetoma Case in Sudan.</title>
        <authorList>
            <person name="Smit S."/>
            <person name="Derks M.F."/>
            <person name="Bervoets S."/>
            <person name="Fahal A."/>
            <person name="van Leeuwen W."/>
            <person name="van Belkum A."/>
            <person name="van de Sande W.W."/>
        </authorList>
    </citation>
    <scope>NUCLEOTIDE SEQUENCE [LARGE SCALE GENOMIC DNA]</scope>
    <source>
        <strain evidence="2">mm55</strain>
    </source>
</reference>
<dbReference type="VEuPathDB" id="FungiDB:MMYC01_201625"/>
<dbReference type="OrthoDB" id="4560010at2759"/>
<comment type="caution">
    <text evidence="1">The sequence shown here is derived from an EMBL/GenBank/DDBJ whole genome shotgun (WGS) entry which is preliminary data.</text>
</comment>
<gene>
    <name evidence="1" type="ORF">MMYC01_201625</name>
</gene>